<protein>
    <submittedName>
        <fullName evidence="1">Uncharacterized protein</fullName>
    </submittedName>
</protein>
<evidence type="ECO:0000313" key="2">
    <source>
        <dbReference type="Proteomes" id="UP000712600"/>
    </source>
</evidence>
<feature type="non-terminal residue" evidence="1">
    <location>
        <position position="1"/>
    </location>
</feature>
<accession>A0A8S9NQW3</accession>
<dbReference type="AlphaFoldDB" id="A0A8S9NQW3"/>
<dbReference type="Proteomes" id="UP000712600">
    <property type="component" value="Unassembled WGS sequence"/>
</dbReference>
<proteinExistence type="predicted"/>
<reference evidence="1" key="1">
    <citation type="submission" date="2019-12" db="EMBL/GenBank/DDBJ databases">
        <title>Genome sequencing and annotation of Brassica cretica.</title>
        <authorList>
            <person name="Studholme D.J."/>
            <person name="Sarris P."/>
        </authorList>
    </citation>
    <scope>NUCLEOTIDE SEQUENCE</scope>
    <source>
        <strain evidence="1">PFS-109/04</strain>
        <tissue evidence="1">Leaf</tissue>
    </source>
</reference>
<gene>
    <name evidence="1" type="ORF">F2Q69_00004218</name>
</gene>
<dbReference type="EMBL" id="QGKX02001521">
    <property type="protein sequence ID" value="KAF3507408.1"/>
    <property type="molecule type" value="Genomic_DNA"/>
</dbReference>
<sequence>VAFWIGLLQAAIVYRSYTWLVSKTTYLSGDVVDLGQMQFLTCSQEALLLQKAAIIYRSYTWLYLSGAVVDLGKMQFLTCCQEALLLQKYLSGDVVDLGQMQFLTCSQEALLLQKKEKVMNLRERNSHIYSSRFIRKRSPPDLQSRWEAHRCRNGVFAFQRTVWKEDRWT</sequence>
<name>A0A8S9NQW3_BRACR</name>
<organism evidence="1 2">
    <name type="scientific">Brassica cretica</name>
    <name type="common">Mustard</name>
    <dbReference type="NCBI Taxonomy" id="69181"/>
    <lineage>
        <taxon>Eukaryota</taxon>
        <taxon>Viridiplantae</taxon>
        <taxon>Streptophyta</taxon>
        <taxon>Embryophyta</taxon>
        <taxon>Tracheophyta</taxon>
        <taxon>Spermatophyta</taxon>
        <taxon>Magnoliopsida</taxon>
        <taxon>eudicotyledons</taxon>
        <taxon>Gunneridae</taxon>
        <taxon>Pentapetalae</taxon>
        <taxon>rosids</taxon>
        <taxon>malvids</taxon>
        <taxon>Brassicales</taxon>
        <taxon>Brassicaceae</taxon>
        <taxon>Brassiceae</taxon>
        <taxon>Brassica</taxon>
    </lineage>
</organism>
<comment type="caution">
    <text evidence="1">The sequence shown here is derived from an EMBL/GenBank/DDBJ whole genome shotgun (WGS) entry which is preliminary data.</text>
</comment>
<evidence type="ECO:0000313" key="1">
    <source>
        <dbReference type="EMBL" id="KAF3507408.1"/>
    </source>
</evidence>